<keyword evidence="1" id="KW-0812">Transmembrane</keyword>
<keyword evidence="1" id="KW-0472">Membrane</keyword>
<organism evidence="2 3">
    <name type="scientific">Armillaria tabescens</name>
    <name type="common">Ringless honey mushroom</name>
    <name type="synonym">Agaricus tabescens</name>
    <dbReference type="NCBI Taxonomy" id="1929756"/>
    <lineage>
        <taxon>Eukaryota</taxon>
        <taxon>Fungi</taxon>
        <taxon>Dikarya</taxon>
        <taxon>Basidiomycota</taxon>
        <taxon>Agaricomycotina</taxon>
        <taxon>Agaricomycetes</taxon>
        <taxon>Agaricomycetidae</taxon>
        <taxon>Agaricales</taxon>
        <taxon>Marasmiineae</taxon>
        <taxon>Physalacriaceae</taxon>
        <taxon>Desarmillaria</taxon>
    </lineage>
</organism>
<reference evidence="2" key="1">
    <citation type="submission" date="2023-06" db="EMBL/GenBank/DDBJ databases">
        <authorList>
            <consortium name="Lawrence Berkeley National Laboratory"/>
            <person name="Ahrendt S."/>
            <person name="Sahu N."/>
            <person name="Indic B."/>
            <person name="Wong-Bajracharya J."/>
            <person name="Merenyi Z."/>
            <person name="Ke H.-M."/>
            <person name="Monk M."/>
            <person name="Kocsube S."/>
            <person name="Drula E."/>
            <person name="Lipzen A."/>
            <person name="Balint B."/>
            <person name="Henrissat B."/>
            <person name="Andreopoulos B."/>
            <person name="Martin F.M."/>
            <person name="Harder C.B."/>
            <person name="Rigling D."/>
            <person name="Ford K.L."/>
            <person name="Foster G.D."/>
            <person name="Pangilinan J."/>
            <person name="Papanicolaou A."/>
            <person name="Barry K."/>
            <person name="LaButti K."/>
            <person name="Viragh M."/>
            <person name="Koriabine M."/>
            <person name="Yan M."/>
            <person name="Riley R."/>
            <person name="Champramary S."/>
            <person name="Plett K.L."/>
            <person name="Tsai I.J."/>
            <person name="Slot J."/>
            <person name="Sipos G."/>
            <person name="Plett J."/>
            <person name="Nagy L.G."/>
            <person name="Grigoriev I.V."/>
        </authorList>
    </citation>
    <scope>NUCLEOTIDE SEQUENCE</scope>
    <source>
        <strain evidence="2">CCBAS 213</strain>
    </source>
</reference>
<dbReference type="EMBL" id="JAUEPS010000002">
    <property type="protein sequence ID" value="KAK0467782.1"/>
    <property type="molecule type" value="Genomic_DNA"/>
</dbReference>
<dbReference type="RefSeq" id="XP_060338057.1">
    <property type="nucleotide sequence ID" value="XM_060471050.1"/>
</dbReference>
<evidence type="ECO:0000313" key="2">
    <source>
        <dbReference type="EMBL" id="KAK0467782.1"/>
    </source>
</evidence>
<gene>
    <name evidence="2" type="ORF">EV420DRAFT_1501269</name>
</gene>
<accession>A0AA39NLD0</accession>
<sequence>MAITISSRLMISMSTNNYSLAIPEAKRQTLIYVLASLSAYFLVSVVLAVIIAKWKKAPTKTVRLVVQARPVPNRNLSAQELLPASRLAIPRRHSFYGSLKSGRVRFSIVSKTPTRPPRAQMRRDSSNQDLSCQCPANCLGCLAQNIDRTISNESFDVAKRKDTLVRFSLQNSLVK</sequence>
<evidence type="ECO:0000256" key="1">
    <source>
        <dbReference type="SAM" id="Phobius"/>
    </source>
</evidence>
<keyword evidence="1" id="KW-1133">Transmembrane helix</keyword>
<comment type="caution">
    <text evidence="2">The sequence shown here is derived from an EMBL/GenBank/DDBJ whole genome shotgun (WGS) entry which is preliminary data.</text>
</comment>
<feature type="transmembrane region" description="Helical" evidence="1">
    <location>
        <begin position="30"/>
        <end position="52"/>
    </location>
</feature>
<evidence type="ECO:0000313" key="3">
    <source>
        <dbReference type="Proteomes" id="UP001175211"/>
    </source>
</evidence>
<name>A0AA39NLD0_ARMTA</name>
<proteinExistence type="predicted"/>
<keyword evidence="3" id="KW-1185">Reference proteome</keyword>
<protein>
    <submittedName>
        <fullName evidence="2">Uncharacterized protein</fullName>
    </submittedName>
</protein>
<dbReference type="AlphaFoldDB" id="A0AA39NLD0"/>
<dbReference type="GeneID" id="85354598"/>
<dbReference type="Proteomes" id="UP001175211">
    <property type="component" value="Unassembled WGS sequence"/>
</dbReference>